<evidence type="ECO:0000313" key="4">
    <source>
        <dbReference type="EMBL" id="CAF4130568.1"/>
    </source>
</evidence>
<dbReference type="Proteomes" id="UP000681722">
    <property type="component" value="Unassembled WGS sequence"/>
</dbReference>
<protein>
    <recommendedName>
        <fullName evidence="1">Transposase Tc1-like domain-containing protein</fullName>
    </recommendedName>
</protein>
<dbReference type="InterPro" id="IPR009057">
    <property type="entry name" value="Homeodomain-like_sf"/>
</dbReference>
<reference evidence="2" key="1">
    <citation type="submission" date="2021-02" db="EMBL/GenBank/DDBJ databases">
        <authorList>
            <person name="Nowell W R."/>
        </authorList>
    </citation>
    <scope>NUCLEOTIDE SEQUENCE</scope>
</reference>
<proteinExistence type="predicted"/>
<keyword evidence="6" id="KW-1185">Reference proteome</keyword>
<dbReference type="Proteomes" id="UP000663829">
    <property type="component" value="Unassembled WGS sequence"/>
</dbReference>
<accession>A0A815EBR2</accession>
<dbReference type="Pfam" id="PF01498">
    <property type="entry name" value="HTH_Tnp_Tc3_2"/>
    <property type="match status" value="1"/>
</dbReference>
<dbReference type="OrthoDB" id="5866523at2759"/>
<dbReference type="InterPro" id="IPR002492">
    <property type="entry name" value="Transposase_Tc1-like"/>
</dbReference>
<evidence type="ECO:0000313" key="3">
    <source>
        <dbReference type="EMBL" id="CAF1320692.1"/>
    </source>
</evidence>
<dbReference type="GO" id="GO:0015074">
    <property type="term" value="P:DNA integration"/>
    <property type="evidence" value="ECO:0007669"/>
    <property type="project" value="InterPro"/>
</dbReference>
<feature type="domain" description="Transposase Tc1-like" evidence="1">
    <location>
        <begin position="106"/>
        <end position="172"/>
    </location>
</feature>
<dbReference type="GO" id="GO:0006313">
    <property type="term" value="P:DNA transposition"/>
    <property type="evidence" value="ECO:0007669"/>
    <property type="project" value="InterPro"/>
</dbReference>
<organism evidence="2 6">
    <name type="scientific">Didymodactylos carnosus</name>
    <dbReference type="NCBI Taxonomy" id="1234261"/>
    <lineage>
        <taxon>Eukaryota</taxon>
        <taxon>Metazoa</taxon>
        <taxon>Spiralia</taxon>
        <taxon>Gnathifera</taxon>
        <taxon>Rotifera</taxon>
        <taxon>Eurotatoria</taxon>
        <taxon>Bdelloidea</taxon>
        <taxon>Philodinida</taxon>
        <taxon>Philodinidae</taxon>
        <taxon>Didymodactylos</taxon>
    </lineage>
</organism>
<dbReference type="EMBL" id="CAJNOQ010012801">
    <property type="protein sequence ID" value="CAF1308284.1"/>
    <property type="molecule type" value="Genomic_DNA"/>
</dbReference>
<dbReference type="Proteomes" id="UP000682733">
    <property type="component" value="Unassembled WGS sequence"/>
</dbReference>
<dbReference type="EMBL" id="CAJOBC010041009">
    <property type="protein sequence ID" value="CAF4143400.1"/>
    <property type="molecule type" value="Genomic_DNA"/>
</dbReference>
<evidence type="ECO:0000313" key="2">
    <source>
        <dbReference type="EMBL" id="CAF1308284.1"/>
    </source>
</evidence>
<evidence type="ECO:0000313" key="5">
    <source>
        <dbReference type="EMBL" id="CAF4143400.1"/>
    </source>
</evidence>
<sequence length="211" mass="24536">MICVNLSAGLISTYVVQIAVHFLFRFEETCSFAVVLHLSIRDRWRIISLNFDQGRSVRQIARLIPCRIQTVYSILDLLEETDDVLERNGRGRNTLCNANEFHTLRQILYRYPSDTSSNIANRLFHRTGLHVSSRTIRRHRSSLGFRPVHARTQPLINARHAQQRLNFCLLHATARWDNIIFSDEKAFEVDVPVELFLKINISTKLSMVDYP</sequence>
<name>A0A815EBR2_9BILA</name>
<dbReference type="SUPFAM" id="SSF46689">
    <property type="entry name" value="Homeodomain-like"/>
    <property type="match status" value="1"/>
</dbReference>
<comment type="caution">
    <text evidence="2">The sequence shown here is derived from an EMBL/GenBank/DDBJ whole genome shotgun (WGS) entry which is preliminary data.</text>
</comment>
<evidence type="ECO:0000313" key="6">
    <source>
        <dbReference type="Proteomes" id="UP000663829"/>
    </source>
</evidence>
<dbReference type="Gene3D" id="3.30.420.10">
    <property type="entry name" value="Ribonuclease H-like superfamily/Ribonuclease H"/>
    <property type="match status" value="1"/>
</dbReference>
<dbReference type="AlphaFoldDB" id="A0A815EBR2"/>
<dbReference type="EMBL" id="CAJNOK010020703">
    <property type="protein sequence ID" value="CAF1320692.1"/>
    <property type="molecule type" value="Genomic_DNA"/>
</dbReference>
<gene>
    <name evidence="2" type="ORF">GPM918_LOCUS28870</name>
    <name evidence="3" type="ORF">OVA965_LOCUS29422</name>
    <name evidence="5" type="ORF">SRO942_LOCUS29404</name>
    <name evidence="4" type="ORF">TMI583_LOCUS30193</name>
</gene>
<dbReference type="EMBL" id="CAJOBA010042304">
    <property type="protein sequence ID" value="CAF4130568.1"/>
    <property type="molecule type" value="Genomic_DNA"/>
</dbReference>
<dbReference type="InterPro" id="IPR036397">
    <property type="entry name" value="RNaseH_sf"/>
</dbReference>
<evidence type="ECO:0000259" key="1">
    <source>
        <dbReference type="Pfam" id="PF01498"/>
    </source>
</evidence>
<dbReference type="GO" id="GO:0003677">
    <property type="term" value="F:DNA binding"/>
    <property type="evidence" value="ECO:0007669"/>
    <property type="project" value="InterPro"/>
</dbReference>
<dbReference type="Proteomes" id="UP000677228">
    <property type="component" value="Unassembled WGS sequence"/>
</dbReference>